<keyword evidence="4" id="KW-0336">GPI-anchor</keyword>
<feature type="domain" description="Trypanosome variant surface glycoprotein B-type N-terminal" evidence="9">
    <location>
        <begin position="108"/>
        <end position="372"/>
    </location>
</feature>
<dbReference type="InterPro" id="IPR025932">
    <property type="entry name" value="Trypano_VSG_B_N_dom"/>
</dbReference>
<dbReference type="AlphaFoldDB" id="F9W9P2"/>
<comment type="function">
    <text evidence="1">VSG forms a coat on the surface of the parasite. The trypanosome evades the immune response of the host by expressing a series of antigenically distinct VSGs from an estimated 1000 VSG genes.</text>
</comment>
<accession>F9W9P2</accession>
<keyword evidence="11" id="KW-1185">Reference proteome</keyword>
<evidence type="ECO:0000256" key="6">
    <source>
        <dbReference type="ARBA" id="ARBA00023136"/>
    </source>
</evidence>
<keyword evidence="7" id="KW-0325">Glycoprotein</keyword>
<evidence type="ECO:0000256" key="4">
    <source>
        <dbReference type="ARBA" id="ARBA00022622"/>
    </source>
</evidence>
<keyword evidence="6" id="KW-0472">Membrane</keyword>
<evidence type="ECO:0000256" key="8">
    <source>
        <dbReference type="ARBA" id="ARBA00023288"/>
    </source>
</evidence>
<evidence type="ECO:0000256" key="3">
    <source>
        <dbReference type="ARBA" id="ARBA00022475"/>
    </source>
</evidence>
<proteinExistence type="predicted"/>
<sequence>MLKLFRKESVIMVCYMSVIAVAVVFGCFVRDVRAQAKGTITEGDNAEQFALLCQIYNVAKNPPIHHVDLEDPIKIVEKIDALNATFAEKTQFNETEPVENSSVAQVKPTATREAAVAQAMIRRIAQKAHTILEEIKKVNATRDIEKVKDEFAQVIFGEGMNESHLCDGALKDVAERGSACGSSGLSSKGKSAGKNLVMDFFCLCSQNTKEGIDNICGFAVGRKGALSEKHGWSEAGLWGSSAMWASIKKGCGRLMQQHTKSITESFDLIGDFLQYLRTGGVFRHDTKDESDRIVGMLGTSVFKKGTGEVKGPVCDGKKGGTKGSPGGMCVYYGQESEWQNIQWIIKLKTSLSMADALNNQTATIQRSIKKLQTLLHRGEEIYETTKVITEIQNPVLPTNLQTTATKRLTAYSGARRYPTNTHFLLLFILL</sequence>
<dbReference type="GO" id="GO:0098552">
    <property type="term" value="C:side of membrane"/>
    <property type="evidence" value="ECO:0007669"/>
    <property type="project" value="UniProtKB-KW"/>
</dbReference>
<reference evidence="10 11" key="2">
    <citation type="journal article" date="2012" name="Proc. Natl. Acad. Sci. U.S.A.">
        <title>Antigenic diversity is generated by distinct evolutionary mechanisms in African trypanosome species.</title>
        <authorList>
            <person name="Jackson A.P."/>
            <person name="Berry A."/>
            <person name="Aslett M."/>
            <person name="Allison H.C."/>
            <person name="Burton P."/>
            <person name="Vavrova-Anderson J."/>
            <person name="Brown R."/>
            <person name="Browne H."/>
            <person name="Corton N."/>
            <person name="Hauser H."/>
            <person name="Gamble J."/>
            <person name="Gilderthorp R."/>
            <person name="Marcello L."/>
            <person name="McQuillan J."/>
            <person name="Otto T.D."/>
            <person name="Quail M.A."/>
            <person name="Sanders M.J."/>
            <person name="van Tonder A."/>
            <person name="Ginger M.L."/>
            <person name="Field M.C."/>
            <person name="Barry J.D."/>
            <person name="Hertz-Fowler C."/>
            <person name="Berriman M."/>
        </authorList>
    </citation>
    <scope>NUCLEOTIDE SEQUENCE [LARGE SCALE GENOMIC DNA]</scope>
    <source>
        <strain evidence="10 11">IL3000</strain>
    </source>
</reference>
<keyword evidence="8" id="KW-0449">Lipoprotein</keyword>
<protein>
    <submittedName>
        <fullName evidence="10">Variant surface glycoprotein</fullName>
    </submittedName>
</protein>
<evidence type="ECO:0000313" key="11">
    <source>
        <dbReference type="Proteomes" id="UP000000702"/>
    </source>
</evidence>
<keyword evidence="5" id="KW-0732">Signal</keyword>
<evidence type="ECO:0000256" key="1">
    <source>
        <dbReference type="ARBA" id="ARBA00002523"/>
    </source>
</evidence>
<dbReference type="Pfam" id="PF13206">
    <property type="entry name" value="VSG_B"/>
    <property type="match status" value="2"/>
</dbReference>
<gene>
    <name evidence="10" type="ORF">TCIL3000_0_46310</name>
</gene>
<name>F9W9P2_TRYCI</name>
<feature type="domain" description="Trypanosome variant surface glycoprotein B-type N-terminal" evidence="9">
    <location>
        <begin position="34"/>
        <end position="102"/>
    </location>
</feature>
<organism evidence="10 11">
    <name type="scientific">Trypanosoma congolense (strain IL3000)</name>
    <dbReference type="NCBI Taxonomy" id="1068625"/>
    <lineage>
        <taxon>Eukaryota</taxon>
        <taxon>Discoba</taxon>
        <taxon>Euglenozoa</taxon>
        <taxon>Kinetoplastea</taxon>
        <taxon>Metakinetoplastina</taxon>
        <taxon>Trypanosomatida</taxon>
        <taxon>Trypanosomatidae</taxon>
        <taxon>Trypanosoma</taxon>
        <taxon>Nannomonas</taxon>
    </lineage>
</organism>
<dbReference type="EMBL" id="CAEQ01001334">
    <property type="protein sequence ID" value="CCD13946.1"/>
    <property type="molecule type" value="Genomic_DNA"/>
</dbReference>
<evidence type="ECO:0000259" key="9">
    <source>
        <dbReference type="Pfam" id="PF13206"/>
    </source>
</evidence>
<dbReference type="Proteomes" id="UP000000702">
    <property type="component" value="Unassembled WGS sequence"/>
</dbReference>
<keyword evidence="3" id="KW-1003">Cell membrane</keyword>
<evidence type="ECO:0000256" key="7">
    <source>
        <dbReference type="ARBA" id="ARBA00023180"/>
    </source>
</evidence>
<dbReference type="PROSITE" id="PS51257">
    <property type="entry name" value="PROKAR_LIPOPROTEIN"/>
    <property type="match status" value="1"/>
</dbReference>
<dbReference type="VEuPathDB" id="TriTrypDB:TcIL3000_0_46310"/>
<evidence type="ECO:0000256" key="2">
    <source>
        <dbReference type="ARBA" id="ARBA00004609"/>
    </source>
</evidence>
<evidence type="ECO:0000313" key="10">
    <source>
        <dbReference type="EMBL" id="CCD13946.1"/>
    </source>
</evidence>
<comment type="subcellular location">
    <subcellularLocation>
        <location evidence="2">Cell membrane</location>
        <topology evidence="2">Lipid-anchor</topology>
        <topology evidence="2">GPI-anchor</topology>
    </subcellularLocation>
</comment>
<dbReference type="GO" id="GO:0005886">
    <property type="term" value="C:plasma membrane"/>
    <property type="evidence" value="ECO:0007669"/>
    <property type="project" value="UniProtKB-SubCell"/>
</dbReference>
<comment type="caution">
    <text evidence="10">The sequence shown here is derived from an EMBL/GenBank/DDBJ whole genome shotgun (WGS) entry which is preliminary data.</text>
</comment>
<evidence type="ECO:0000256" key="5">
    <source>
        <dbReference type="ARBA" id="ARBA00022729"/>
    </source>
</evidence>
<reference evidence="11" key="1">
    <citation type="submission" date="2011-07" db="EMBL/GenBank/DDBJ databases">
        <title>Divergent evolution of antigenic variation in African trypanosomes.</title>
        <authorList>
            <person name="Jackson A.P."/>
            <person name="Berry A."/>
            <person name="Allison H.C."/>
            <person name="Burton P."/>
            <person name="Anderson J."/>
            <person name="Aslett M."/>
            <person name="Brown R."/>
            <person name="Corton N."/>
            <person name="Harris D."/>
            <person name="Hauser H."/>
            <person name="Gamble J."/>
            <person name="Gilderthorp R."/>
            <person name="McQuillan J."/>
            <person name="Quail M.A."/>
            <person name="Sanders M."/>
            <person name="Van Tonder A."/>
            <person name="Ginger M.L."/>
            <person name="Donelson J.E."/>
            <person name="Field M.C."/>
            <person name="Barry J.D."/>
            <person name="Berriman M."/>
            <person name="Hertz-Fowler C."/>
        </authorList>
    </citation>
    <scope>NUCLEOTIDE SEQUENCE [LARGE SCALE GENOMIC DNA]</scope>
    <source>
        <strain evidence="11">IL3000</strain>
    </source>
</reference>